<evidence type="ECO:0000313" key="16">
    <source>
        <dbReference type="Proteomes" id="UP001271249"/>
    </source>
</evidence>
<sequence length="315" mass="33697">MPERSAVASTLMRYLPHRPRSRGQGVLIGVGCAAIGYLLRELLDPLILGVPFVTFFPLLVVATIWGGAWAGTTTLLLGGLIGAYFWVPPRGSLDLGLRAAVSVVAFLIGGGSVVVSVNIVNEVIAALRRSEARSAMFAREMQHRVKNVLALVQAISRMTARSGGTAEEHQARLSERIQALSAAGDARREAPHLPVDLEDLLRRVLDPFGMARFAFVGTPSVVSDEISSTLGLTLYELATNAAKYGALSTQNGRVTVRWKAVGSLIDLEWKETGGPQVTTPTRQGFGSTLLRTAFSPNGATELSYEADGHYFPVVG</sequence>
<keyword evidence="9" id="KW-0067">ATP-binding</keyword>
<evidence type="ECO:0000256" key="5">
    <source>
        <dbReference type="ARBA" id="ARBA00022679"/>
    </source>
</evidence>
<keyword evidence="5" id="KW-0808">Transferase</keyword>
<dbReference type="InterPro" id="IPR036890">
    <property type="entry name" value="HATPase_C_sf"/>
</dbReference>
<feature type="domain" description="Signal transduction histidine kinase HWE region" evidence="14">
    <location>
        <begin position="140"/>
        <end position="219"/>
    </location>
</feature>
<keyword evidence="12 13" id="KW-0472">Membrane</keyword>
<dbReference type="PANTHER" id="PTHR41523:SF8">
    <property type="entry name" value="ETHYLENE RESPONSE SENSOR PROTEIN"/>
    <property type="match status" value="1"/>
</dbReference>
<evidence type="ECO:0000256" key="8">
    <source>
        <dbReference type="ARBA" id="ARBA00022777"/>
    </source>
</evidence>
<evidence type="ECO:0000256" key="9">
    <source>
        <dbReference type="ARBA" id="ARBA00022840"/>
    </source>
</evidence>
<evidence type="ECO:0000256" key="4">
    <source>
        <dbReference type="ARBA" id="ARBA00022553"/>
    </source>
</evidence>
<dbReference type="PANTHER" id="PTHR41523">
    <property type="entry name" value="TWO-COMPONENT SYSTEM SENSOR PROTEIN"/>
    <property type="match status" value="1"/>
</dbReference>
<feature type="transmembrane region" description="Helical" evidence="13">
    <location>
        <begin position="69"/>
        <end position="87"/>
    </location>
</feature>
<dbReference type="SMART" id="SM00911">
    <property type="entry name" value="HWE_HK"/>
    <property type="match status" value="1"/>
</dbReference>
<evidence type="ECO:0000256" key="6">
    <source>
        <dbReference type="ARBA" id="ARBA00022692"/>
    </source>
</evidence>
<dbReference type="Proteomes" id="UP001271249">
    <property type="component" value="Unassembled WGS sequence"/>
</dbReference>
<keyword evidence="11" id="KW-0902">Two-component regulatory system</keyword>
<dbReference type="InterPro" id="IPR038318">
    <property type="entry name" value="KdpD_sf"/>
</dbReference>
<accession>A0ABU4Z2B0</accession>
<evidence type="ECO:0000256" key="7">
    <source>
        <dbReference type="ARBA" id="ARBA00022741"/>
    </source>
</evidence>
<dbReference type="Pfam" id="PF07536">
    <property type="entry name" value="HWE_HK"/>
    <property type="match status" value="1"/>
</dbReference>
<keyword evidence="10 13" id="KW-1133">Transmembrane helix</keyword>
<organism evidence="15 16">
    <name type="scientific">Mesorhizobium captivum</name>
    <dbReference type="NCBI Taxonomy" id="3072319"/>
    <lineage>
        <taxon>Bacteria</taxon>
        <taxon>Pseudomonadati</taxon>
        <taxon>Pseudomonadota</taxon>
        <taxon>Alphaproteobacteria</taxon>
        <taxon>Hyphomicrobiales</taxon>
        <taxon>Phyllobacteriaceae</taxon>
        <taxon>Mesorhizobium</taxon>
    </lineage>
</organism>
<dbReference type="Gene3D" id="1.20.120.620">
    <property type="entry name" value="Backbone structure of the membrane domain of e. Coli histidine kinase receptor kdpd"/>
    <property type="match status" value="1"/>
</dbReference>
<keyword evidence="7" id="KW-0547">Nucleotide-binding</keyword>
<keyword evidence="8 15" id="KW-0418">Kinase</keyword>
<dbReference type="RefSeq" id="WP_320226469.1">
    <property type="nucleotide sequence ID" value="NZ_JAVIJB010000008.1"/>
</dbReference>
<feature type="transmembrane region" description="Helical" evidence="13">
    <location>
        <begin position="99"/>
        <end position="120"/>
    </location>
</feature>
<evidence type="ECO:0000256" key="2">
    <source>
        <dbReference type="ARBA" id="ARBA00004141"/>
    </source>
</evidence>
<dbReference type="EC" id="2.7.13.3" evidence="3"/>
<dbReference type="Pfam" id="PF13493">
    <property type="entry name" value="DUF4118"/>
    <property type="match status" value="1"/>
</dbReference>
<comment type="subcellular location">
    <subcellularLocation>
        <location evidence="2">Membrane</location>
        <topology evidence="2">Multi-pass membrane protein</topology>
    </subcellularLocation>
</comment>
<dbReference type="EMBL" id="JAVIJC010000011">
    <property type="protein sequence ID" value="MDX8492485.1"/>
    <property type="molecule type" value="Genomic_DNA"/>
</dbReference>
<evidence type="ECO:0000256" key="3">
    <source>
        <dbReference type="ARBA" id="ARBA00012438"/>
    </source>
</evidence>
<comment type="caution">
    <text evidence="15">The sequence shown here is derived from an EMBL/GenBank/DDBJ whole genome shotgun (WGS) entry which is preliminary data.</text>
</comment>
<proteinExistence type="predicted"/>
<comment type="catalytic activity">
    <reaction evidence="1">
        <text>ATP + protein L-histidine = ADP + protein N-phospho-L-histidine.</text>
        <dbReference type="EC" id="2.7.13.3"/>
    </reaction>
</comment>
<evidence type="ECO:0000256" key="11">
    <source>
        <dbReference type="ARBA" id="ARBA00023012"/>
    </source>
</evidence>
<name>A0ABU4Z2B0_9HYPH</name>
<dbReference type="InterPro" id="IPR011102">
    <property type="entry name" value="Sig_transdc_His_kinase_HWE"/>
</dbReference>
<gene>
    <name evidence="15" type="ORF">RFN29_12940</name>
</gene>
<evidence type="ECO:0000256" key="12">
    <source>
        <dbReference type="ARBA" id="ARBA00023136"/>
    </source>
</evidence>
<evidence type="ECO:0000256" key="1">
    <source>
        <dbReference type="ARBA" id="ARBA00000085"/>
    </source>
</evidence>
<evidence type="ECO:0000313" key="15">
    <source>
        <dbReference type="EMBL" id="MDX8492485.1"/>
    </source>
</evidence>
<feature type="transmembrane region" description="Helical" evidence="13">
    <location>
        <begin position="45"/>
        <end position="62"/>
    </location>
</feature>
<keyword evidence="16" id="KW-1185">Reference proteome</keyword>
<feature type="transmembrane region" description="Helical" evidence="13">
    <location>
        <begin position="21"/>
        <end position="39"/>
    </location>
</feature>
<evidence type="ECO:0000256" key="10">
    <source>
        <dbReference type="ARBA" id="ARBA00022989"/>
    </source>
</evidence>
<reference evidence="15 16" key="1">
    <citation type="submission" date="2023-08" db="EMBL/GenBank/DDBJ databases">
        <title>Implementing the SeqCode for naming new Mesorhizobium species isolated from Vachellia karroo root nodules.</title>
        <authorList>
            <person name="Van Lill M."/>
        </authorList>
    </citation>
    <scope>NUCLEOTIDE SEQUENCE [LARGE SCALE GENOMIC DNA]</scope>
    <source>
        <strain evidence="15 16">VK22B</strain>
    </source>
</reference>
<dbReference type="Gene3D" id="3.30.565.10">
    <property type="entry name" value="Histidine kinase-like ATPase, C-terminal domain"/>
    <property type="match status" value="1"/>
</dbReference>
<keyword evidence="6 13" id="KW-0812">Transmembrane</keyword>
<dbReference type="InterPro" id="IPR025201">
    <property type="entry name" value="KdpD_TM"/>
</dbReference>
<evidence type="ECO:0000256" key="13">
    <source>
        <dbReference type="SAM" id="Phobius"/>
    </source>
</evidence>
<evidence type="ECO:0000259" key="14">
    <source>
        <dbReference type="SMART" id="SM00911"/>
    </source>
</evidence>
<keyword evidence="4" id="KW-0597">Phosphoprotein</keyword>
<dbReference type="GO" id="GO:0016301">
    <property type="term" value="F:kinase activity"/>
    <property type="evidence" value="ECO:0007669"/>
    <property type="project" value="UniProtKB-KW"/>
</dbReference>
<protein>
    <recommendedName>
        <fullName evidence="3">histidine kinase</fullName>
        <ecNumber evidence="3">2.7.13.3</ecNumber>
    </recommendedName>
</protein>